<name>A0A0F9QD46_9ZZZZ</name>
<keyword evidence="1" id="KW-0812">Transmembrane</keyword>
<keyword evidence="1" id="KW-1133">Transmembrane helix</keyword>
<evidence type="ECO:0000313" key="2">
    <source>
        <dbReference type="EMBL" id="KKN03198.1"/>
    </source>
</evidence>
<dbReference type="AlphaFoldDB" id="A0A0F9QD46"/>
<reference evidence="2" key="1">
    <citation type="journal article" date="2015" name="Nature">
        <title>Complex archaea that bridge the gap between prokaryotes and eukaryotes.</title>
        <authorList>
            <person name="Spang A."/>
            <person name="Saw J.H."/>
            <person name="Jorgensen S.L."/>
            <person name="Zaremba-Niedzwiedzka K."/>
            <person name="Martijn J."/>
            <person name="Lind A.E."/>
            <person name="van Eijk R."/>
            <person name="Schleper C."/>
            <person name="Guy L."/>
            <person name="Ettema T.J."/>
        </authorList>
    </citation>
    <scope>NUCLEOTIDE SEQUENCE</scope>
</reference>
<organism evidence="2">
    <name type="scientific">marine sediment metagenome</name>
    <dbReference type="NCBI Taxonomy" id="412755"/>
    <lineage>
        <taxon>unclassified sequences</taxon>
        <taxon>metagenomes</taxon>
        <taxon>ecological metagenomes</taxon>
    </lineage>
</organism>
<protein>
    <submittedName>
        <fullName evidence="2">Uncharacterized protein</fullName>
    </submittedName>
</protein>
<dbReference type="EMBL" id="LAZR01005058">
    <property type="protein sequence ID" value="KKN03198.1"/>
    <property type="molecule type" value="Genomic_DNA"/>
</dbReference>
<feature type="transmembrane region" description="Helical" evidence="1">
    <location>
        <begin position="6"/>
        <end position="27"/>
    </location>
</feature>
<accession>A0A0F9QD46</accession>
<evidence type="ECO:0000256" key="1">
    <source>
        <dbReference type="SAM" id="Phobius"/>
    </source>
</evidence>
<keyword evidence="1" id="KW-0472">Membrane</keyword>
<gene>
    <name evidence="2" type="ORF">LCGC14_1109920</name>
</gene>
<comment type="caution">
    <text evidence="2">The sequence shown here is derived from an EMBL/GenBank/DDBJ whole genome shotgun (WGS) entry which is preliminary data.</text>
</comment>
<proteinExistence type="predicted"/>
<sequence length="74" mass="8236">MSIIEFLITWAVLIGIFLLGYIARVGLEVYNEPIAFKRIISGPIQGGNLDGRYALEGLDGNIHYVRPPFTLTLD</sequence>